<dbReference type="STRING" id="114155.A0A4Q9QBC6"/>
<name>A0A4Q9QBC6_9APHY</name>
<dbReference type="InterPro" id="IPR000210">
    <property type="entry name" value="BTB/POZ_dom"/>
</dbReference>
<organism evidence="2 3">
    <name type="scientific">Dichomitus squalens</name>
    <dbReference type="NCBI Taxonomy" id="114155"/>
    <lineage>
        <taxon>Eukaryota</taxon>
        <taxon>Fungi</taxon>
        <taxon>Dikarya</taxon>
        <taxon>Basidiomycota</taxon>
        <taxon>Agaricomycotina</taxon>
        <taxon>Agaricomycetes</taxon>
        <taxon>Polyporales</taxon>
        <taxon>Polyporaceae</taxon>
        <taxon>Dichomitus</taxon>
    </lineage>
</organism>
<gene>
    <name evidence="2" type="ORF">BD310DRAFT_913820</name>
</gene>
<sequence length="288" mass="32015">MVSSEGATREVHSVFAAAFPDGDVTLLSNDDVLFPISSSTLSRASPWFRTMLGLPQNSPETSGVESVIPVSESSEVLLGLLSMISSISLPTLDNVDSIEPLLHAAEKYEMTMPIAIIRIALRTLVDKSPIRVYDMACRMSWEEEAKAAASCTLRMDILSENTATELARLEGPHLMKLLMLHERRRKLVAAALADPNLFNAGNKFGRRCCDELEDHTDWWALKVAWLTKPWNFVCLGREGDETTAVPSEVELMLEGKCPKCSRNFYQKTCTLETLRGVARSLPQTIEWP</sequence>
<evidence type="ECO:0000313" key="2">
    <source>
        <dbReference type="EMBL" id="TBU64992.1"/>
    </source>
</evidence>
<reference evidence="2 3" key="1">
    <citation type="submission" date="2019-01" db="EMBL/GenBank/DDBJ databases">
        <title>Draft genome sequences of three monokaryotic isolates of the white-rot basidiomycete fungus Dichomitus squalens.</title>
        <authorList>
            <consortium name="DOE Joint Genome Institute"/>
            <person name="Lopez S.C."/>
            <person name="Andreopoulos B."/>
            <person name="Pangilinan J."/>
            <person name="Lipzen A."/>
            <person name="Riley R."/>
            <person name="Ahrendt S."/>
            <person name="Ng V."/>
            <person name="Barry K."/>
            <person name="Daum C."/>
            <person name="Grigoriev I.V."/>
            <person name="Hilden K.S."/>
            <person name="Makela M.R."/>
            <person name="de Vries R.P."/>
        </authorList>
    </citation>
    <scope>NUCLEOTIDE SEQUENCE [LARGE SCALE GENOMIC DNA]</scope>
    <source>
        <strain evidence="2 3">CBS 464.89</strain>
    </source>
</reference>
<keyword evidence="3" id="KW-1185">Reference proteome</keyword>
<dbReference type="Proteomes" id="UP000292082">
    <property type="component" value="Unassembled WGS sequence"/>
</dbReference>
<evidence type="ECO:0000313" key="3">
    <source>
        <dbReference type="Proteomes" id="UP000292082"/>
    </source>
</evidence>
<dbReference type="EMBL" id="ML145085">
    <property type="protein sequence ID" value="TBU64992.1"/>
    <property type="molecule type" value="Genomic_DNA"/>
</dbReference>
<evidence type="ECO:0000259" key="1">
    <source>
        <dbReference type="SMART" id="SM00225"/>
    </source>
</evidence>
<accession>A0A4Q9QBC6</accession>
<dbReference type="Pfam" id="PF00651">
    <property type="entry name" value="BTB"/>
    <property type="match status" value="1"/>
</dbReference>
<dbReference type="InterPro" id="IPR011333">
    <property type="entry name" value="SKP1/BTB/POZ_sf"/>
</dbReference>
<dbReference type="CDD" id="cd18186">
    <property type="entry name" value="BTB_POZ_ZBTB_KLHL-like"/>
    <property type="match status" value="1"/>
</dbReference>
<dbReference type="Gene3D" id="3.30.710.10">
    <property type="entry name" value="Potassium Channel Kv1.1, Chain A"/>
    <property type="match status" value="1"/>
</dbReference>
<protein>
    <recommendedName>
        <fullName evidence="1">BTB domain-containing protein</fullName>
    </recommendedName>
</protein>
<proteinExistence type="predicted"/>
<dbReference type="SMART" id="SM00225">
    <property type="entry name" value="BTB"/>
    <property type="match status" value="1"/>
</dbReference>
<feature type="domain" description="BTB" evidence="1">
    <location>
        <begin position="22"/>
        <end position="125"/>
    </location>
</feature>
<dbReference type="SUPFAM" id="SSF54695">
    <property type="entry name" value="POZ domain"/>
    <property type="match status" value="1"/>
</dbReference>
<dbReference type="AlphaFoldDB" id="A0A4Q9QBC6"/>